<dbReference type="GO" id="GO:1905515">
    <property type="term" value="P:non-motile cilium assembly"/>
    <property type="evidence" value="ECO:0007669"/>
    <property type="project" value="TreeGrafter"/>
</dbReference>
<feature type="non-terminal residue" evidence="3">
    <location>
        <position position="340"/>
    </location>
</feature>
<feature type="non-terminal residue" evidence="3">
    <location>
        <position position="1"/>
    </location>
</feature>
<dbReference type="OrthoDB" id="2162143at2759"/>
<dbReference type="PANTHER" id="PTHR20837">
    <property type="entry name" value="CENTROSOMAL PROTEIN-RELATED"/>
    <property type="match status" value="1"/>
</dbReference>
<dbReference type="AlphaFoldDB" id="A0A2R2MNH3"/>
<reference evidence="3" key="1">
    <citation type="submission" date="2025-08" db="UniProtKB">
        <authorList>
            <consortium name="RefSeq"/>
        </authorList>
    </citation>
    <scope>IDENTIFICATION</scope>
    <source>
        <tissue evidence="3">Gonads</tissue>
    </source>
</reference>
<dbReference type="GO" id="GO:0035869">
    <property type="term" value="C:ciliary transition zone"/>
    <property type="evidence" value="ECO:0007669"/>
    <property type="project" value="TreeGrafter"/>
</dbReference>
<dbReference type="InterPro" id="IPR028928">
    <property type="entry name" value="CC2D2AN-C2"/>
</dbReference>
<dbReference type="PANTHER" id="PTHR20837:SF0">
    <property type="entry name" value="COILED-COIL AND C2 DOMAIN-CONTAINING PROTEIN 2A"/>
    <property type="match status" value="1"/>
</dbReference>
<feature type="domain" description="CC2D2A N-terminal C2" evidence="1">
    <location>
        <begin position="1"/>
        <end position="91"/>
    </location>
</feature>
<dbReference type="Proteomes" id="UP000085678">
    <property type="component" value="Unplaced"/>
</dbReference>
<gene>
    <name evidence="3" type="primary">LOC112042070</name>
</gene>
<protein>
    <submittedName>
        <fullName evidence="3">Coiled-coil and C2 domain-containing protein 2A-like</fullName>
    </submittedName>
</protein>
<dbReference type="InterPro" id="IPR052434">
    <property type="entry name" value="Tectonic-like_complex_comp"/>
</dbReference>
<dbReference type="Pfam" id="PF15625">
    <property type="entry name" value="CC2D2AN-C2"/>
    <property type="match status" value="1"/>
</dbReference>
<organism evidence="2 3">
    <name type="scientific">Lingula anatina</name>
    <name type="common">Brachiopod</name>
    <name type="synonym">Lingula unguis</name>
    <dbReference type="NCBI Taxonomy" id="7574"/>
    <lineage>
        <taxon>Eukaryota</taxon>
        <taxon>Metazoa</taxon>
        <taxon>Spiralia</taxon>
        <taxon>Lophotrochozoa</taxon>
        <taxon>Brachiopoda</taxon>
        <taxon>Linguliformea</taxon>
        <taxon>Lingulata</taxon>
        <taxon>Lingulida</taxon>
        <taxon>Linguloidea</taxon>
        <taxon>Lingulidae</taxon>
        <taxon>Lingula</taxon>
    </lineage>
</organism>
<dbReference type="RefSeq" id="XP_023931754.1">
    <property type="nucleotide sequence ID" value="XM_024075986.1"/>
</dbReference>
<evidence type="ECO:0000313" key="3">
    <source>
        <dbReference type="RefSeq" id="XP_023931754.1"/>
    </source>
</evidence>
<evidence type="ECO:0000313" key="2">
    <source>
        <dbReference type="Proteomes" id="UP000085678"/>
    </source>
</evidence>
<name>A0A2R2MNH3_LINAN</name>
<dbReference type="InParanoid" id="A0A2R2MNH3"/>
<dbReference type="GO" id="GO:1904491">
    <property type="term" value="P:protein localization to ciliary transition zone"/>
    <property type="evidence" value="ECO:0007669"/>
    <property type="project" value="TreeGrafter"/>
</dbReference>
<evidence type="ECO:0000259" key="1">
    <source>
        <dbReference type="Pfam" id="PF15625"/>
    </source>
</evidence>
<dbReference type="STRING" id="7574.A0A2R2MNH3"/>
<dbReference type="GeneID" id="112042070"/>
<dbReference type="KEGG" id="lak:112042070"/>
<keyword evidence="2" id="KW-1185">Reference proteome</keyword>
<proteinExistence type="predicted"/>
<sequence>VFESVGLSNSMLAEIYAAVPEATVTADTVQLEEMEFSSDITVTHVHEGVGSGIPFSFTADGSNPQSLMTTGILLMSVSWGVDTNGLPLVPPTSSNVNQAFSAMKGLDAVAAIGASAMVDMEKLSKWIAESRLDPNDPSNADLVYMMKPMKDGTGLQMPSYFRLEHLQEEFNFTTDEELDMHRRFRLIRLREEEVPLFKNKQIPALEKDIPQDAFLEYEKKEKEKEQLREDKDIESHRAAVAQFMQRVREQVLQRFRLAAHQKSFHDVVFEEEVPNIGTLAINLQQLGEPRRPLRPVRKERKKVSAQNVSEADVVINVQRAYDVPIRTDAVPYVIVLCLLI</sequence>
<accession>A0A2R2MNH3</accession>